<evidence type="ECO:0000256" key="1">
    <source>
        <dbReference type="SAM" id="MobiDB-lite"/>
    </source>
</evidence>
<dbReference type="Proteomes" id="UP000041254">
    <property type="component" value="Unassembled WGS sequence"/>
</dbReference>
<gene>
    <name evidence="3" type="ORF">Vbra_17980</name>
</gene>
<dbReference type="VEuPathDB" id="CryptoDB:Vbra_17980"/>
<evidence type="ECO:0000313" key="3">
    <source>
        <dbReference type="EMBL" id="CEM30076.1"/>
    </source>
</evidence>
<dbReference type="AlphaFoldDB" id="A0A0G4GJF1"/>
<feature type="signal peptide" evidence="2">
    <location>
        <begin position="1"/>
        <end position="23"/>
    </location>
</feature>
<dbReference type="EMBL" id="CDMY01000688">
    <property type="protein sequence ID" value="CEM30076.1"/>
    <property type="molecule type" value="Genomic_DNA"/>
</dbReference>
<feature type="chain" id="PRO_5005190260" evidence="2">
    <location>
        <begin position="24"/>
        <end position="341"/>
    </location>
</feature>
<accession>A0A0G4GJF1</accession>
<sequence>MHSSAFLVFLLFILPSLPSPASASILTSSNDTSTALRGPRGRGGGHDRHRHKGPQFKCNDIDFGAKRKKTLHGPHTYMNNEYCREIPEGFTCDSIGEEMQIPYPSITRKPYLKGQHYSQGNSHFPLTYHHLVPKHLLVDWWNFAVCSEAGRRELLPLISSIADHAHTYSHQRSVYVDTTDEWKKWVENFPSSGPLPDFEAFWYPFAWMPGDLVRGPPPDRRTADPGSFFDPEVAWYRGCIDGEAVFTYLTAAYDGIQAFCDTKDAPLLAKTAQNMAKVATISGDAAPFRPAVWDQTNAKCWTALGGSKARDLYKRDRAAYCEFYGSVHDTTPYFRKGGQPQ</sequence>
<organism evidence="3 4">
    <name type="scientific">Vitrella brassicaformis (strain CCMP3155)</name>
    <dbReference type="NCBI Taxonomy" id="1169540"/>
    <lineage>
        <taxon>Eukaryota</taxon>
        <taxon>Sar</taxon>
        <taxon>Alveolata</taxon>
        <taxon>Colpodellida</taxon>
        <taxon>Vitrellaceae</taxon>
        <taxon>Vitrella</taxon>
    </lineage>
</organism>
<proteinExistence type="predicted"/>
<name>A0A0G4GJF1_VITBC</name>
<evidence type="ECO:0000256" key="2">
    <source>
        <dbReference type="SAM" id="SignalP"/>
    </source>
</evidence>
<dbReference type="InParanoid" id="A0A0G4GJF1"/>
<evidence type="ECO:0000313" key="4">
    <source>
        <dbReference type="Proteomes" id="UP000041254"/>
    </source>
</evidence>
<dbReference type="PhylomeDB" id="A0A0G4GJF1"/>
<protein>
    <submittedName>
        <fullName evidence="3">Uncharacterized protein</fullName>
    </submittedName>
</protein>
<keyword evidence="2" id="KW-0732">Signal</keyword>
<feature type="region of interest" description="Disordered" evidence="1">
    <location>
        <begin position="24"/>
        <end position="53"/>
    </location>
</feature>
<keyword evidence="4" id="KW-1185">Reference proteome</keyword>
<reference evidence="3 4" key="1">
    <citation type="submission" date="2014-11" db="EMBL/GenBank/DDBJ databases">
        <authorList>
            <person name="Zhu J."/>
            <person name="Qi W."/>
            <person name="Song R."/>
        </authorList>
    </citation>
    <scope>NUCLEOTIDE SEQUENCE [LARGE SCALE GENOMIC DNA]</scope>
</reference>